<evidence type="ECO:0000259" key="11">
    <source>
        <dbReference type="Pfam" id="PF07730"/>
    </source>
</evidence>
<reference evidence="12 13" key="1">
    <citation type="submission" date="2023-07" db="EMBL/GenBank/DDBJ databases">
        <title>Comparative genomics of wheat-associated soil bacteria to identify genetic determinants of phenazine resistance.</title>
        <authorList>
            <person name="Mouncey N."/>
        </authorList>
    </citation>
    <scope>NUCLEOTIDE SEQUENCE [LARGE SCALE GENOMIC DNA]</scope>
    <source>
        <strain evidence="12 13">V3I3</strain>
    </source>
</reference>
<accession>A0ABU0RAE4</accession>
<dbReference type="Gene3D" id="3.30.565.10">
    <property type="entry name" value="Histidine kinase-like ATPase, C-terminal domain"/>
    <property type="match status" value="1"/>
</dbReference>
<dbReference type="Pfam" id="PF02518">
    <property type="entry name" value="HATPase_c"/>
    <property type="match status" value="1"/>
</dbReference>
<keyword evidence="9" id="KW-1133">Transmembrane helix</keyword>
<protein>
    <recommendedName>
        <fullName evidence="2">histidine kinase</fullName>
        <ecNumber evidence="2">2.7.13.3</ecNumber>
    </recommendedName>
</protein>
<keyword evidence="9" id="KW-0472">Membrane</keyword>
<dbReference type="InterPro" id="IPR011712">
    <property type="entry name" value="Sig_transdc_His_kin_sub3_dim/P"/>
</dbReference>
<comment type="catalytic activity">
    <reaction evidence="1">
        <text>ATP + protein L-histidine = ADP + protein N-phospho-L-histidine.</text>
        <dbReference type="EC" id="2.7.13.3"/>
    </reaction>
</comment>
<feature type="transmembrane region" description="Helical" evidence="9">
    <location>
        <begin position="144"/>
        <end position="163"/>
    </location>
</feature>
<evidence type="ECO:0000256" key="9">
    <source>
        <dbReference type="SAM" id="Phobius"/>
    </source>
</evidence>
<dbReference type="PANTHER" id="PTHR24421:SF10">
    <property type="entry name" value="NITRATE_NITRITE SENSOR PROTEIN NARQ"/>
    <property type="match status" value="1"/>
</dbReference>
<keyword evidence="7" id="KW-0067">ATP-binding</keyword>
<keyword evidence="4" id="KW-0808">Transferase</keyword>
<evidence type="ECO:0000313" key="12">
    <source>
        <dbReference type="EMBL" id="MDQ0895052.1"/>
    </source>
</evidence>
<name>A0ABU0RAE4_9MICO</name>
<feature type="transmembrane region" description="Helical" evidence="9">
    <location>
        <begin position="74"/>
        <end position="91"/>
    </location>
</feature>
<dbReference type="CDD" id="cd16917">
    <property type="entry name" value="HATPase_UhpB-NarQ-NarX-like"/>
    <property type="match status" value="1"/>
</dbReference>
<feature type="domain" description="Histidine kinase/HSP90-like ATPase" evidence="10">
    <location>
        <begin position="289"/>
        <end position="384"/>
    </location>
</feature>
<dbReference type="SUPFAM" id="SSF55874">
    <property type="entry name" value="ATPase domain of HSP90 chaperone/DNA topoisomerase II/histidine kinase"/>
    <property type="match status" value="1"/>
</dbReference>
<evidence type="ECO:0000256" key="7">
    <source>
        <dbReference type="ARBA" id="ARBA00022840"/>
    </source>
</evidence>
<keyword evidence="3" id="KW-0597">Phosphoprotein</keyword>
<sequence length="389" mass="40751">MRGMTSPLRAMWDAPAAAPPPPRRVWRDWALIAVIPVTAVLEGLARPELPWVWLWVIVLIAVVPTLLWRRTHPLPMLAIAFAVTAVVTAVTGGDAQLVTTAYLLLLIYAVVRWGSGRAMALGAAIVAASFLLSLLLGPVLLGDLIGSVAVLAMTSSLGVAFRWRAAARARELDRVKLLEREQLARDLHDTVAHHVSAIAIQAQAGTAVAATDPDAAARVLRVIEGEASRTLAEMRSIVRVLRREDAPETTAPSAGIADLRRLAQPGSGGPAVEVQLSGDVDAIPPTVAATVYRLAQEGVTNARRHARNATRVDVRVHADEAGIRLDVRDDGDVAASVASGAFAASATPGYGITGMTERATLLGGTCEAGPAAGGGWAVTAVLPRAGWST</sequence>
<evidence type="ECO:0000256" key="1">
    <source>
        <dbReference type="ARBA" id="ARBA00000085"/>
    </source>
</evidence>
<evidence type="ECO:0000256" key="2">
    <source>
        <dbReference type="ARBA" id="ARBA00012438"/>
    </source>
</evidence>
<comment type="caution">
    <text evidence="12">The sequence shown here is derived from an EMBL/GenBank/DDBJ whole genome shotgun (WGS) entry which is preliminary data.</text>
</comment>
<dbReference type="GO" id="GO:0016301">
    <property type="term" value="F:kinase activity"/>
    <property type="evidence" value="ECO:0007669"/>
    <property type="project" value="UniProtKB-KW"/>
</dbReference>
<gene>
    <name evidence="12" type="ORF">QFZ26_002607</name>
</gene>
<feature type="domain" description="Signal transduction histidine kinase subgroup 3 dimerisation and phosphoacceptor" evidence="11">
    <location>
        <begin position="179"/>
        <end position="244"/>
    </location>
</feature>
<dbReference type="PANTHER" id="PTHR24421">
    <property type="entry name" value="NITRATE/NITRITE SENSOR PROTEIN NARX-RELATED"/>
    <property type="match status" value="1"/>
</dbReference>
<dbReference type="InterPro" id="IPR036890">
    <property type="entry name" value="HATPase_C_sf"/>
</dbReference>
<evidence type="ECO:0000256" key="8">
    <source>
        <dbReference type="ARBA" id="ARBA00023012"/>
    </source>
</evidence>
<evidence type="ECO:0000256" key="5">
    <source>
        <dbReference type="ARBA" id="ARBA00022741"/>
    </source>
</evidence>
<keyword evidence="6 12" id="KW-0418">Kinase</keyword>
<feature type="transmembrane region" description="Helical" evidence="9">
    <location>
        <begin position="120"/>
        <end position="138"/>
    </location>
</feature>
<keyword evidence="13" id="KW-1185">Reference proteome</keyword>
<dbReference type="Pfam" id="PF07730">
    <property type="entry name" value="HisKA_3"/>
    <property type="match status" value="1"/>
</dbReference>
<evidence type="ECO:0000256" key="4">
    <source>
        <dbReference type="ARBA" id="ARBA00022679"/>
    </source>
</evidence>
<dbReference type="InterPro" id="IPR003594">
    <property type="entry name" value="HATPase_dom"/>
</dbReference>
<dbReference type="Gene3D" id="1.20.5.1930">
    <property type="match status" value="1"/>
</dbReference>
<evidence type="ECO:0000256" key="6">
    <source>
        <dbReference type="ARBA" id="ARBA00022777"/>
    </source>
</evidence>
<keyword evidence="9" id="KW-0812">Transmembrane</keyword>
<evidence type="ECO:0000256" key="3">
    <source>
        <dbReference type="ARBA" id="ARBA00022553"/>
    </source>
</evidence>
<dbReference type="EC" id="2.7.13.3" evidence="2"/>
<keyword evidence="5" id="KW-0547">Nucleotide-binding</keyword>
<organism evidence="12 13">
    <name type="scientific">Agromyces ramosus</name>
    <dbReference type="NCBI Taxonomy" id="33879"/>
    <lineage>
        <taxon>Bacteria</taxon>
        <taxon>Bacillati</taxon>
        <taxon>Actinomycetota</taxon>
        <taxon>Actinomycetes</taxon>
        <taxon>Micrococcales</taxon>
        <taxon>Microbacteriaceae</taxon>
        <taxon>Agromyces</taxon>
    </lineage>
</organism>
<dbReference type="Proteomes" id="UP001239083">
    <property type="component" value="Unassembled WGS sequence"/>
</dbReference>
<feature type="transmembrane region" description="Helical" evidence="9">
    <location>
        <begin position="51"/>
        <end position="67"/>
    </location>
</feature>
<dbReference type="EMBL" id="JAUSYY010000001">
    <property type="protein sequence ID" value="MDQ0895052.1"/>
    <property type="molecule type" value="Genomic_DNA"/>
</dbReference>
<keyword evidence="8" id="KW-0902">Two-component regulatory system</keyword>
<evidence type="ECO:0000313" key="13">
    <source>
        <dbReference type="Proteomes" id="UP001239083"/>
    </source>
</evidence>
<dbReference type="InterPro" id="IPR050482">
    <property type="entry name" value="Sensor_HK_TwoCompSys"/>
</dbReference>
<proteinExistence type="predicted"/>
<evidence type="ECO:0000259" key="10">
    <source>
        <dbReference type="Pfam" id="PF02518"/>
    </source>
</evidence>